<name>A0ABN4HZK8_9BURK</name>
<evidence type="ECO:0000313" key="1">
    <source>
        <dbReference type="EMBL" id="AKZ64134.1"/>
    </source>
</evidence>
<accession>A0ABN4HZK8</accession>
<dbReference type="InterPro" id="IPR029063">
    <property type="entry name" value="SAM-dependent_MTases_sf"/>
</dbReference>
<sequence>MLSALDVRQALYLRSKFDFLAQFDLPIEENTASGVLNFYYKLLPSLNGEAREVAARNALRELQKKVPNSALRERITLEIAKSDLRNGIPDRSKVLRETELRDSLENALAVSDAAYGANLVTGSWPHVSRGSALKYFFQNHDHLLRGKRILHFSPEEELREWIQSIRSDASIEYMTSNIVGDDVDTNQDLTNITLKTQFHVIICHRVLEHVLDDATAMSELFRVLVPGGVLSVSVPQSMQLAKTCEWEIPDETHHGHVRHYGADFKDRLTNAGFRVIDERWLLDQAEDRLKENNAFPLRMYLAYKPF</sequence>
<gene>
    <name evidence="1" type="ORF">F506_16980</name>
</gene>
<proteinExistence type="predicted"/>
<keyword evidence="2" id="KW-1185">Reference proteome</keyword>
<organism evidence="1 2">
    <name type="scientific">Herbaspirillum hiltneri N3</name>
    <dbReference type="NCBI Taxonomy" id="1262470"/>
    <lineage>
        <taxon>Bacteria</taxon>
        <taxon>Pseudomonadati</taxon>
        <taxon>Pseudomonadota</taxon>
        <taxon>Betaproteobacteria</taxon>
        <taxon>Burkholderiales</taxon>
        <taxon>Oxalobacteraceae</taxon>
        <taxon>Herbaspirillum</taxon>
    </lineage>
</organism>
<protein>
    <recommendedName>
        <fullName evidence="3">Methyltransferase family protein</fullName>
    </recommendedName>
</protein>
<dbReference type="EMBL" id="CP011409">
    <property type="protein sequence ID" value="AKZ64134.1"/>
    <property type="molecule type" value="Genomic_DNA"/>
</dbReference>
<dbReference type="Gene3D" id="3.40.50.150">
    <property type="entry name" value="Vaccinia Virus protein VP39"/>
    <property type="match status" value="1"/>
</dbReference>
<dbReference type="Proteomes" id="UP000063429">
    <property type="component" value="Chromosome"/>
</dbReference>
<evidence type="ECO:0000313" key="2">
    <source>
        <dbReference type="Proteomes" id="UP000063429"/>
    </source>
</evidence>
<reference evidence="2" key="1">
    <citation type="journal article" date="2015" name="Genome Announc.">
        <title>Complete Genome Sequence of Herbaspirillum hiltneri N3 (DSM 17495), Isolated from Surface-Sterilized Wheat Roots.</title>
        <authorList>
            <person name="Guizelini D."/>
            <person name="Saizaki P.M."/>
            <person name="Coimbra N.A."/>
            <person name="Weiss V.A."/>
            <person name="Faoro H."/>
            <person name="Sfeir M.Z."/>
            <person name="Baura V.A."/>
            <person name="Monteiro R.A."/>
            <person name="Chubatsu L.S."/>
            <person name="Souza E.M."/>
            <person name="Cruz L.M."/>
            <person name="Pedrosa F.O."/>
            <person name="Raittz R.T."/>
            <person name="Marchaukoski J.N."/>
            <person name="Steffens M.B."/>
        </authorList>
    </citation>
    <scope>NUCLEOTIDE SEQUENCE [LARGE SCALE GENOMIC DNA]</scope>
    <source>
        <strain evidence="2">N3</strain>
    </source>
</reference>
<dbReference type="SUPFAM" id="SSF53335">
    <property type="entry name" value="S-adenosyl-L-methionine-dependent methyltransferases"/>
    <property type="match status" value="1"/>
</dbReference>
<dbReference type="Pfam" id="PF13489">
    <property type="entry name" value="Methyltransf_23"/>
    <property type="match status" value="1"/>
</dbReference>
<evidence type="ECO:0008006" key="3">
    <source>
        <dbReference type="Google" id="ProtNLM"/>
    </source>
</evidence>